<evidence type="ECO:0000256" key="1">
    <source>
        <dbReference type="SAM" id="Phobius"/>
    </source>
</evidence>
<proteinExistence type="predicted"/>
<sequence>MEAFWFKPDDPRHHPPVINDFFLNKTTKLLTLLVINGFLAIFLNFIILTQSASLGSFKYYLLNQAVWTQLVEIDYLITSPVVFCPYLGGIVGGILRETTSAEMSIIWNIIGFSLTAHCMFSVCLTLSNRFIFLFRPDSKKYLQSKCTFAILVSIHLFFDGAFFIMGMMAKVDHNELVQEAKNDSGNT</sequence>
<evidence type="ECO:0000313" key="3">
    <source>
        <dbReference type="WBParaSite" id="Pan_g18997.t1"/>
    </source>
</evidence>
<protein>
    <submittedName>
        <fullName evidence="3">7TM GPCR serpentine receptor class x (Srx) domain-containing protein</fullName>
    </submittedName>
</protein>
<feature type="transmembrane region" description="Helical" evidence="1">
    <location>
        <begin position="105"/>
        <end position="127"/>
    </location>
</feature>
<organism evidence="2 3">
    <name type="scientific">Panagrellus redivivus</name>
    <name type="common">Microworm</name>
    <dbReference type="NCBI Taxonomy" id="6233"/>
    <lineage>
        <taxon>Eukaryota</taxon>
        <taxon>Metazoa</taxon>
        <taxon>Ecdysozoa</taxon>
        <taxon>Nematoda</taxon>
        <taxon>Chromadorea</taxon>
        <taxon>Rhabditida</taxon>
        <taxon>Tylenchina</taxon>
        <taxon>Panagrolaimomorpha</taxon>
        <taxon>Panagrolaimoidea</taxon>
        <taxon>Panagrolaimidae</taxon>
        <taxon>Panagrellus</taxon>
    </lineage>
</organism>
<accession>A0A7E4VBU9</accession>
<name>A0A7E4VBU9_PANRE</name>
<dbReference type="WBParaSite" id="Pan_g18997.t1">
    <property type="protein sequence ID" value="Pan_g18997.t1"/>
    <property type="gene ID" value="Pan_g18997"/>
</dbReference>
<keyword evidence="1" id="KW-1133">Transmembrane helix</keyword>
<reference evidence="2" key="1">
    <citation type="journal article" date="2013" name="Genetics">
        <title>The draft genome and transcriptome of Panagrellus redivivus are shaped by the harsh demands of a free-living lifestyle.</title>
        <authorList>
            <person name="Srinivasan J."/>
            <person name="Dillman A.R."/>
            <person name="Macchietto M.G."/>
            <person name="Heikkinen L."/>
            <person name="Lakso M."/>
            <person name="Fracchia K.M."/>
            <person name="Antoshechkin I."/>
            <person name="Mortazavi A."/>
            <person name="Wong G."/>
            <person name="Sternberg P.W."/>
        </authorList>
    </citation>
    <scope>NUCLEOTIDE SEQUENCE [LARGE SCALE GENOMIC DNA]</scope>
    <source>
        <strain evidence="2">MT8872</strain>
    </source>
</reference>
<dbReference type="AlphaFoldDB" id="A0A7E4VBU9"/>
<dbReference type="Pfam" id="PF10327">
    <property type="entry name" value="7TM_GPCR_Sri"/>
    <property type="match status" value="1"/>
</dbReference>
<reference evidence="3" key="2">
    <citation type="submission" date="2020-10" db="UniProtKB">
        <authorList>
            <consortium name="WormBaseParasite"/>
        </authorList>
    </citation>
    <scope>IDENTIFICATION</scope>
</reference>
<keyword evidence="1" id="KW-0472">Membrane</keyword>
<keyword evidence="2" id="KW-1185">Reference proteome</keyword>
<dbReference type="InterPro" id="IPR019429">
    <property type="entry name" value="7TM_GPCR_serpentine_rcpt_Sri"/>
</dbReference>
<feature type="transmembrane region" description="Helical" evidence="1">
    <location>
        <begin position="29"/>
        <end position="48"/>
    </location>
</feature>
<dbReference type="Proteomes" id="UP000492821">
    <property type="component" value="Unassembled WGS sequence"/>
</dbReference>
<evidence type="ECO:0000313" key="2">
    <source>
        <dbReference type="Proteomes" id="UP000492821"/>
    </source>
</evidence>
<keyword evidence="1" id="KW-0812">Transmembrane</keyword>
<feature type="transmembrane region" description="Helical" evidence="1">
    <location>
        <begin position="148"/>
        <end position="169"/>
    </location>
</feature>